<keyword evidence="1" id="KW-0732">Signal</keyword>
<dbReference type="UniPathway" id="UPA00674"/>
<feature type="chain" id="PRO_5001643003" evidence="1">
    <location>
        <begin position="23"/>
        <end position="353"/>
    </location>
</feature>
<evidence type="ECO:0000256" key="1">
    <source>
        <dbReference type="SAM" id="SignalP"/>
    </source>
</evidence>
<proteinExistence type="predicted"/>
<dbReference type="STRING" id="180498.A0A067JPE1"/>
<gene>
    <name evidence="2" type="ORF">JCGZ_21880</name>
</gene>
<dbReference type="ESTHER" id="jatcu-a0a067jpe1">
    <property type="family name" value="Chlorophyllase_Plant"/>
</dbReference>
<dbReference type="InterPro" id="IPR017395">
    <property type="entry name" value="Chlorophyllase-like"/>
</dbReference>
<organism evidence="2 3">
    <name type="scientific">Jatropha curcas</name>
    <name type="common">Barbados nut</name>
    <dbReference type="NCBI Taxonomy" id="180498"/>
    <lineage>
        <taxon>Eukaryota</taxon>
        <taxon>Viridiplantae</taxon>
        <taxon>Streptophyta</taxon>
        <taxon>Embryophyta</taxon>
        <taxon>Tracheophyta</taxon>
        <taxon>Spermatophyta</taxon>
        <taxon>Magnoliopsida</taxon>
        <taxon>eudicotyledons</taxon>
        <taxon>Gunneridae</taxon>
        <taxon>Pentapetalae</taxon>
        <taxon>rosids</taxon>
        <taxon>fabids</taxon>
        <taxon>Malpighiales</taxon>
        <taxon>Euphorbiaceae</taxon>
        <taxon>Crotonoideae</taxon>
        <taxon>Jatropheae</taxon>
        <taxon>Jatropha</taxon>
    </lineage>
</organism>
<reference evidence="2 3" key="1">
    <citation type="journal article" date="2014" name="PLoS ONE">
        <title>Global Analysis of Gene Expression Profiles in Physic Nut (Jatropha curcas L.) Seedlings Exposed to Salt Stress.</title>
        <authorList>
            <person name="Zhang L."/>
            <person name="Zhang C."/>
            <person name="Wu P."/>
            <person name="Chen Y."/>
            <person name="Li M."/>
            <person name="Jiang H."/>
            <person name="Wu G."/>
        </authorList>
    </citation>
    <scope>NUCLEOTIDE SEQUENCE [LARGE SCALE GENOMIC DNA]</scope>
    <source>
        <strain evidence="3">cv. GZQX0401</strain>
        <tissue evidence="2">Young leaves</tissue>
    </source>
</reference>
<dbReference type="InterPro" id="IPR029058">
    <property type="entry name" value="AB_hydrolase_fold"/>
</dbReference>
<sequence>MNMAKLLITLFALLLTSSLSETKPVLKEANHKPFNYRDQETISVFEPGTLSTVLDNVQSSPPKPLLIARPTVAGTYPILIFLHGTCLENYFYSDILQHIASHGYIVVAPQLYSCLRWLINILPISGPDELNFAAEVANWLISGLENVLPENITGDINKLAIAGHSRGGKMAFALALGYAKTPLTVTISALIGLDPVEGTENIVVDPKVLTYIPNSFNLSVPVAVIGSGLGNESNCWLVCPACAPNGMNHVEYYSECKNPVSHFVTTDYGHMDVIDDGLKDKLLGIMANVMCKNSKDSRDPMRRTVGGIFVAFLKAYLFGESGDYMTILQDPSVAPVTLDPVQFKMQHQNHAQV</sequence>
<dbReference type="GO" id="GO:0015996">
    <property type="term" value="P:chlorophyll catabolic process"/>
    <property type="evidence" value="ECO:0007669"/>
    <property type="project" value="UniProtKB-UniPathway"/>
</dbReference>
<dbReference type="PANTHER" id="PTHR33428">
    <property type="entry name" value="CHLOROPHYLLASE-2, CHLOROPLASTIC"/>
    <property type="match status" value="1"/>
</dbReference>
<dbReference type="GO" id="GO:0047746">
    <property type="term" value="F:chlorophyllase activity"/>
    <property type="evidence" value="ECO:0007669"/>
    <property type="project" value="TreeGrafter"/>
</dbReference>
<dbReference type="SUPFAM" id="SSF53474">
    <property type="entry name" value="alpha/beta-Hydrolases"/>
    <property type="match status" value="1"/>
</dbReference>
<dbReference type="Pfam" id="PF07224">
    <property type="entry name" value="Chlorophyllase"/>
    <property type="match status" value="1"/>
</dbReference>
<dbReference type="OrthoDB" id="2093222at2759"/>
<dbReference type="Gene3D" id="3.40.50.1820">
    <property type="entry name" value="alpha/beta hydrolase"/>
    <property type="match status" value="1"/>
</dbReference>
<dbReference type="PANTHER" id="PTHR33428:SF10">
    <property type="entry name" value="CHLOROPHYLLASE-1"/>
    <property type="match status" value="1"/>
</dbReference>
<accession>A0A067JPE1</accession>
<protein>
    <submittedName>
        <fullName evidence="2">Uncharacterized protein</fullName>
    </submittedName>
</protein>
<keyword evidence="3" id="KW-1185">Reference proteome</keyword>
<feature type="signal peptide" evidence="1">
    <location>
        <begin position="1"/>
        <end position="22"/>
    </location>
</feature>
<evidence type="ECO:0000313" key="3">
    <source>
        <dbReference type="Proteomes" id="UP000027138"/>
    </source>
</evidence>
<dbReference type="AlphaFoldDB" id="A0A067JPE1"/>
<evidence type="ECO:0000313" key="2">
    <source>
        <dbReference type="EMBL" id="KDP21409.1"/>
    </source>
</evidence>
<dbReference type="Proteomes" id="UP000027138">
    <property type="component" value="Unassembled WGS sequence"/>
</dbReference>
<dbReference type="EMBL" id="KK915662">
    <property type="protein sequence ID" value="KDP21409.1"/>
    <property type="molecule type" value="Genomic_DNA"/>
</dbReference>
<name>A0A067JPE1_JATCU</name>